<dbReference type="AlphaFoldDB" id="A0A5E4D6W1"/>
<name>A0A5E4D6W1_MARMO</name>
<keyword evidence="2" id="KW-1185">Reference proteome</keyword>
<organism evidence="1 2">
    <name type="scientific">Marmota monax</name>
    <name type="common">Woodchuck</name>
    <dbReference type="NCBI Taxonomy" id="9995"/>
    <lineage>
        <taxon>Eukaryota</taxon>
        <taxon>Metazoa</taxon>
        <taxon>Chordata</taxon>
        <taxon>Craniata</taxon>
        <taxon>Vertebrata</taxon>
        <taxon>Euteleostomi</taxon>
        <taxon>Mammalia</taxon>
        <taxon>Eutheria</taxon>
        <taxon>Euarchontoglires</taxon>
        <taxon>Glires</taxon>
        <taxon>Rodentia</taxon>
        <taxon>Sciuromorpha</taxon>
        <taxon>Sciuridae</taxon>
        <taxon>Xerinae</taxon>
        <taxon>Marmotini</taxon>
        <taxon>Marmota</taxon>
    </lineage>
</organism>
<gene>
    <name evidence="1" type="ORF">MONAX_5E047259</name>
</gene>
<comment type="caution">
    <text evidence="1">The sequence shown here is derived from an EMBL/GenBank/DDBJ whole genome shotgun (WGS) entry which is preliminary data.</text>
</comment>
<evidence type="ECO:0000313" key="2">
    <source>
        <dbReference type="Proteomes" id="UP000335636"/>
    </source>
</evidence>
<dbReference type="Proteomes" id="UP000335636">
    <property type="component" value="Unassembled WGS sequence"/>
</dbReference>
<dbReference type="EMBL" id="CABDUW010003986">
    <property type="protein sequence ID" value="VTJ89984.1"/>
    <property type="molecule type" value="Genomic_DNA"/>
</dbReference>
<reference evidence="1" key="1">
    <citation type="submission" date="2019-04" db="EMBL/GenBank/DDBJ databases">
        <authorList>
            <person name="Alioto T."/>
            <person name="Alioto T."/>
        </authorList>
    </citation>
    <scope>NUCLEOTIDE SEQUENCE [LARGE SCALE GENOMIC DNA]</scope>
</reference>
<feature type="non-terminal residue" evidence="1">
    <location>
        <position position="77"/>
    </location>
</feature>
<evidence type="ECO:0000313" key="1">
    <source>
        <dbReference type="EMBL" id="VTJ89984.1"/>
    </source>
</evidence>
<proteinExistence type="predicted"/>
<protein>
    <submittedName>
        <fullName evidence="1">Uncharacterized protein</fullName>
    </submittedName>
</protein>
<accession>A0A5E4D6W1</accession>
<feature type="non-terminal residue" evidence="1">
    <location>
        <position position="1"/>
    </location>
</feature>
<sequence>VTSPPLGSKEVVAVGALLASAVASPVCDEEAALELAVSGDLVPVPEQDLIPEDYKRFEDNIKEMKVPLKNIIKISDT</sequence>